<accession>A0A196SBJ8</accession>
<feature type="compositionally biased region" description="Low complexity" evidence="3">
    <location>
        <begin position="337"/>
        <end position="352"/>
    </location>
</feature>
<dbReference type="GO" id="GO:0003729">
    <property type="term" value="F:mRNA binding"/>
    <property type="evidence" value="ECO:0007669"/>
    <property type="project" value="TreeGrafter"/>
</dbReference>
<dbReference type="PROSITE" id="PS50302">
    <property type="entry name" value="PUM"/>
    <property type="match status" value="1"/>
</dbReference>
<dbReference type="AlphaFoldDB" id="A0A196SBJ8"/>
<name>A0A196SBJ8_BLAHN</name>
<evidence type="ECO:0000256" key="1">
    <source>
        <dbReference type="ARBA" id="ARBA00022737"/>
    </source>
</evidence>
<dbReference type="InterPro" id="IPR033133">
    <property type="entry name" value="PUM-HD"/>
</dbReference>
<dbReference type="SUPFAM" id="SSF48371">
    <property type="entry name" value="ARM repeat"/>
    <property type="match status" value="1"/>
</dbReference>
<dbReference type="SMART" id="SM00025">
    <property type="entry name" value="Pumilio"/>
    <property type="match status" value="5"/>
</dbReference>
<protein>
    <submittedName>
        <fullName evidence="5">RNA-binding protein</fullName>
    </submittedName>
</protein>
<feature type="compositionally biased region" description="Polar residues" evidence="3">
    <location>
        <begin position="364"/>
        <end position="374"/>
    </location>
</feature>
<dbReference type="InterPro" id="IPR001313">
    <property type="entry name" value="Pumilio_RNA-bd_rpt"/>
</dbReference>
<proteinExistence type="predicted"/>
<dbReference type="OrthoDB" id="668540at2759"/>
<evidence type="ECO:0000313" key="6">
    <source>
        <dbReference type="Proteomes" id="UP000078348"/>
    </source>
</evidence>
<comment type="caution">
    <text evidence="5">The sequence shown here is derived from an EMBL/GenBank/DDBJ whole genome shotgun (WGS) entry which is preliminary data.</text>
</comment>
<dbReference type="PANTHER" id="PTHR12537">
    <property type="entry name" value="RNA BINDING PROTEIN PUMILIO-RELATED"/>
    <property type="match status" value="1"/>
</dbReference>
<feature type="domain" description="PUM-HD" evidence="4">
    <location>
        <begin position="361"/>
        <end position="702"/>
    </location>
</feature>
<organism evidence="5 6">
    <name type="scientific">Blastocystis sp. subtype 1 (strain ATCC 50177 / NandII)</name>
    <dbReference type="NCBI Taxonomy" id="478820"/>
    <lineage>
        <taxon>Eukaryota</taxon>
        <taxon>Sar</taxon>
        <taxon>Stramenopiles</taxon>
        <taxon>Bigyra</taxon>
        <taxon>Opalozoa</taxon>
        <taxon>Opalinata</taxon>
        <taxon>Blastocystidae</taxon>
        <taxon>Blastocystis</taxon>
    </lineage>
</organism>
<feature type="region of interest" description="Disordered" evidence="3">
    <location>
        <begin position="333"/>
        <end position="374"/>
    </location>
</feature>
<sequence>MVLSMKHPNCNYSRPGHHSISIQESATDGRILIRSSVGSGAHEYSHAPTRDSVLYHDSQYSTEDFPLCYGEYASDCNTSPSKYCDDFPESEVTEPFYEQHGCSKLRWYSLLERLNDLVPLYNYQLLETSLSHSHRSLLFEEGCCICGYTCYDRSDHFVLIAYLSSQSLHMAHLSCMFNGSTEFLRSLCEPRPVFSPCSVFPSPASSAVHTVPIALSGRHVLSGVSLFDLRLACAVLPQGRGCLLCHPHHGAGVALQWSRFVLRLDTLPSRPAEVWTFEGLVDLDRRAPRPTLCLRYTDGSECYLVFAARAAGWALQSVALLLPRPVPVVPPSTHFVSPSSSISQPSSHSPPSSSLPPPTHSIPQPTTSLSSHTVESPLPLGPLATAWIERQAKNRTKSRRLQALIARGDAATYREYLIGTLPVLAKLARHPFGNYYAHALIAAADAAALTLIVRALAPSFAQLAKDKIGTYVAQALVGALREAAQEECIVAALAGQEAQLAVHPLASHVLKKCLLSFDAAVLRPLAAPLLAEAVSLAQFQYGVVVVKTLYDAASPAAQHGLRERLLGAFASIVRHEFGNYLLQHLTADGVAFSEDSRARVVALLGQDLLAYCRHPHASNVVERLLDQTSAHCSALRAQVLSEASLRVLVGDPFGYYVIQHALSTVSPETLRAVCSTIQQLLPDVQSDAQLHAKWRSLLTSYIPLWESL</sequence>
<keyword evidence="1" id="KW-0677">Repeat</keyword>
<dbReference type="PANTHER" id="PTHR12537:SF13">
    <property type="entry name" value="PUMILIO HOMOLOGY DOMAIN FAMILY MEMBER 4"/>
    <property type="match status" value="1"/>
</dbReference>
<reference evidence="5 6" key="1">
    <citation type="submission" date="2016-05" db="EMBL/GenBank/DDBJ databases">
        <title>Nuclear genome of Blastocystis sp. subtype 1 NandII.</title>
        <authorList>
            <person name="Gentekaki E."/>
            <person name="Curtis B."/>
            <person name="Stairs C."/>
            <person name="Eme L."/>
            <person name="Herman E."/>
            <person name="Klimes V."/>
            <person name="Arias M.C."/>
            <person name="Elias M."/>
            <person name="Hilliou F."/>
            <person name="Klute M."/>
            <person name="Malik S.-B."/>
            <person name="Pightling A."/>
            <person name="Rachubinski R."/>
            <person name="Salas D."/>
            <person name="Schlacht A."/>
            <person name="Suga H."/>
            <person name="Archibald J."/>
            <person name="Ball S.G."/>
            <person name="Clark G."/>
            <person name="Dacks J."/>
            <person name="Van Der Giezen M."/>
            <person name="Tsaousis A."/>
            <person name="Roger A."/>
        </authorList>
    </citation>
    <scope>NUCLEOTIDE SEQUENCE [LARGE SCALE GENOMIC DNA]</scope>
    <source>
        <strain evidence="6">ATCC 50177 / NandII</strain>
    </source>
</reference>
<gene>
    <name evidence="5" type="ORF">AV274_4942</name>
</gene>
<dbReference type="GO" id="GO:0005737">
    <property type="term" value="C:cytoplasm"/>
    <property type="evidence" value="ECO:0007669"/>
    <property type="project" value="TreeGrafter"/>
</dbReference>
<keyword evidence="6" id="KW-1185">Reference proteome</keyword>
<evidence type="ECO:0000256" key="3">
    <source>
        <dbReference type="SAM" id="MobiDB-lite"/>
    </source>
</evidence>
<evidence type="ECO:0000256" key="2">
    <source>
        <dbReference type="PROSITE-ProRule" id="PRU00317"/>
    </source>
</evidence>
<dbReference type="InterPro" id="IPR011989">
    <property type="entry name" value="ARM-like"/>
</dbReference>
<feature type="repeat" description="Pumilio" evidence="2">
    <location>
        <begin position="455"/>
        <end position="491"/>
    </location>
</feature>
<dbReference type="InterPro" id="IPR016024">
    <property type="entry name" value="ARM-type_fold"/>
</dbReference>
<dbReference type="Proteomes" id="UP000078348">
    <property type="component" value="Unassembled WGS sequence"/>
</dbReference>
<evidence type="ECO:0000259" key="4">
    <source>
        <dbReference type="PROSITE" id="PS50303"/>
    </source>
</evidence>
<dbReference type="EMBL" id="LXWW01000412">
    <property type="protein sequence ID" value="OAO13384.1"/>
    <property type="molecule type" value="Genomic_DNA"/>
</dbReference>
<dbReference type="STRING" id="478820.A0A196SBJ8"/>
<dbReference type="PROSITE" id="PS50303">
    <property type="entry name" value="PUM_HD"/>
    <property type="match status" value="1"/>
</dbReference>
<dbReference type="GO" id="GO:0010608">
    <property type="term" value="P:post-transcriptional regulation of gene expression"/>
    <property type="evidence" value="ECO:0007669"/>
    <property type="project" value="TreeGrafter"/>
</dbReference>
<dbReference type="Gene3D" id="1.25.10.10">
    <property type="entry name" value="Leucine-rich Repeat Variant"/>
    <property type="match status" value="1"/>
</dbReference>
<evidence type="ECO:0000313" key="5">
    <source>
        <dbReference type="EMBL" id="OAO13384.1"/>
    </source>
</evidence>
<dbReference type="Pfam" id="PF00806">
    <property type="entry name" value="PUF"/>
    <property type="match status" value="4"/>
</dbReference>